<sequence>MTSNENEPLLSAYFPQNRSARTHVNNDDGKPHQPLRSIEDDVLPETSTLGRTINWSSAYILVISRVIGSGIFATPGVIVKAVGSVGLSLSLWVLGALIAACGLAVALEYGCMLPRSGGEKVYLEFTYRKPRYLASTLMAVQAVLLGFTVSNCIVFAQYTLYAFDIEATDALRKGLAVALLTAITIIHGCFRKTGIAIQNFLGWLKVGLVVFMAFSGLFVVVFKPAGLDGQRNHFPRGSDVWKDTEWSWGTISTSLFKVFYSYAGLNNISNVLNEVRNPVRTLKSVSITALFTACILYSLINVAYFIVIPLDEIKESKELIAALFFEKVFGPTIGKVILPLAVALSGAGNVMVVTFALARLNQEIARQGFLPFPELLASSKPFNAPLGGLLVHYVPSLLVIVLPPSSEVYSFILEVEGYPGQIFALATSIGLLWLRYSRPDLKRPFRAWGLAVILRIILCLALLAAPFFPPDRGKDTGIWYATYAIVGISVIVFGIVYWYAWFKLIPKLRGYRVEEKARVLDDDDGHKKRLRSRLTAITSTHVNMATAAVSSPTPVLIYTPQTVQSAKESRTSGPQDVHTVLNYHKPNEDGSPPHPTYVDRPETYDRPFESHPTVVKDVRGHESEYSLDSNGFQFYKHLSTEKDFLVDEQIRDQYYKETEKLLKDATGATRIHIFDHTIRRQPPGDASKSRQLRGPVQRVHIDQSYDAALSRVPFHLPDDAEKLLQSRVQIINVWRPIKTVQRDPLAVAEANSVSDDSLVITELIYPNRRGETYAVKHDAAHRWFYKSNLSPEEVILIKCFDSKKDGRARRVPHTAFHIPGTEDKEGRESIEVRALVFHEHESLE</sequence>
<keyword evidence="2" id="KW-1185">Reference proteome</keyword>
<evidence type="ECO:0000313" key="2">
    <source>
        <dbReference type="Proteomes" id="UP001153331"/>
    </source>
</evidence>
<dbReference type="EMBL" id="JAPHNI010000027">
    <property type="protein sequence ID" value="KAJ8118185.1"/>
    <property type="molecule type" value="Genomic_DNA"/>
</dbReference>
<gene>
    <name evidence="1" type="ORF">OPT61_g793</name>
</gene>
<comment type="caution">
    <text evidence="1">The sequence shown here is derived from an EMBL/GenBank/DDBJ whole genome shotgun (WGS) entry which is preliminary data.</text>
</comment>
<protein>
    <submittedName>
        <fullName evidence="1">Uncharacterized protein</fullName>
    </submittedName>
</protein>
<organism evidence="1 2">
    <name type="scientific">Boeremia exigua</name>
    <dbReference type="NCBI Taxonomy" id="749465"/>
    <lineage>
        <taxon>Eukaryota</taxon>
        <taxon>Fungi</taxon>
        <taxon>Dikarya</taxon>
        <taxon>Ascomycota</taxon>
        <taxon>Pezizomycotina</taxon>
        <taxon>Dothideomycetes</taxon>
        <taxon>Pleosporomycetidae</taxon>
        <taxon>Pleosporales</taxon>
        <taxon>Pleosporineae</taxon>
        <taxon>Didymellaceae</taxon>
        <taxon>Boeremia</taxon>
    </lineage>
</organism>
<reference evidence="1" key="1">
    <citation type="submission" date="2022-11" db="EMBL/GenBank/DDBJ databases">
        <title>Genome Sequence of Boeremia exigua.</title>
        <authorList>
            <person name="Buettner E."/>
        </authorList>
    </citation>
    <scope>NUCLEOTIDE SEQUENCE</scope>
    <source>
        <strain evidence="1">CU02</strain>
    </source>
</reference>
<proteinExistence type="predicted"/>
<accession>A0ACC2ISL0</accession>
<evidence type="ECO:0000313" key="1">
    <source>
        <dbReference type="EMBL" id="KAJ8118185.1"/>
    </source>
</evidence>
<name>A0ACC2ISL0_9PLEO</name>
<dbReference type="Proteomes" id="UP001153331">
    <property type="component" value="Unassembled WGS sequence"/>
</dbReference>